<dbReference type="InterPro" id="IPR038332">
    <property type="entry name" value="PPE_sf"/>
</dbReference>
<reference evidence="2 3" key="1">
    <citation type="submission" date="2019-02" db="EMBL/GenBank/DDBJ databases">
        <title>Draft genome sequence of Amycolatopsis sp. 8-3EHSu isolated from roots of Suaeda maritima.</title>
        <authorList>
            <person name="Duangmal K."/>
            <person name="Chantavorakit T."/>
        </authorList>
    </citation>
    <scope>NUCLEOTIDE SEQUENCE [LARGE SCALE GENOMIC DNA]</scope>
    <source>
        <strain evidence="2 3">8-3EHSu</strain>
    </source>
</reference>
<protein>
    <recommendedName>
        <fullName evidence="4">WXG100 family type VII secretion target</fullName>
    </recommendedName>
</protein>
<evidence type="ECO:0000313" key="2">
    <source>
        <dbReference type="EMBL" id="RZQ63989.1"/>
    </source>
</evidence>
<proteinExistence type="predicted"/>
<feature type="compositionally biased region" description="Low complexity" evidence="1">
    <location>
        <begin position="303"/>
        <end position="312"/>
    </location>
</feature>
<dbReference type="OrthoDB" id="3602820at2"/>
<feature type="compositionally biased region" description="Gly residues" evidence="1">
    <location>
        <begin position="313"/>
        <end position="365"/>
    </location>
</feature>
<dbReference type="EMBL" id="SFCC01000005">
    <property type="protein sequence ID" value="RZQ63989.1"/>
    <property type="molecule type" value="Genomic_DNA"/>
</dbReference>
<evidence type="ECO:0000313" key="3">
    <source>
        <dbReference type="Proteomes" id="UP000292003"/>
    </source>
</evidence>
<evidence type="ECO:0000256" key="1">
    <source>
        <dbReference type="SAM" id="MobiDB-lite"/>
    </source>
</evidence>
<keyword evidence="3" id="KW-1185">Reference proteome</keyword>
<evidence type="ECO:0008006" key="4">
    <source>
        <dbReference type="Google" id="ProtNLM"/>
    </source>
</evidence>
<comment type="caution">
    <text evidence="2">The sequence shown here is derived from an EMBL/GenBank/DDBJ whole genome shotgun (WGS) entry which is preliminary data.</text>
</comment>
<dbReference type="Proteomes" id="UP000292003">
    <property type="component" value="Unassembled WGS sequence"/>
</dbReference>
<dbReference type="Gene3D" id="1.20.1260.20">
    <property type="entry name" value="PPE superfamily"/>
    <property type="match status" value="1"/>
</dbReference>
<feature type="region of interest" description="Disordered" evidence="1">
    <location>
        <begin position="191"/>
        <end position="424"/>
    </location>
</feature>
<feature type="compositionally biased region" description="Basic and acidic residues" evidence="1">
    <location>
        <begin position="248"/>
        <end position="257"/>
    </location>
</feature>
<dbReference type="AlphaFoldDB" id="A0A4Q7J9S1"/>
<feature type="compositionally biased region" description="Low complexity" evidence="1">
    <location>
        <begin position="207"/>
        <end position="242"/>
    </location>
</feature>
<organism evidence="2 3">
    <name type="scientific">Amycolatopsis suaedae</name>
    <dbReference type="NCBI Taxonomy" id="2510978"/>
    <lineage>
        <taxon>Bacteria</taxon>
        <taxon>Bacillati</taxon>
        <taxon>Actinomycetota</taxon>
        <taxon>Actinomycetes</taxon>
        <taxon>Pseudonocardiales</taxon>
        <taxon>Pseudonocardiaceae</taxon>
        <taxon>Amycolatopsis</taxon>
    </lineage>
</organism>
<feature type="compositionally biased region" description="Low complexity" evidence="1">
    <location>
        <begin position="258"/>
        <end position="275"/>
    </location>
</feature>
<dbReference type="SUPFAM" id="SSF140459">
    <property type="entry name" value="PE/PPE dimer-like"/>
    <property type="match status" value="1"/>
</dbReference>
<accession>A0A4Q7J9S1</accession>
<sequence>MDGQAIYQNFTEGNTSALHTAADQVRTLSDNYRQRLESITGLSDRMMNSWKGDSAAAANAGANPLAQAFADSAGPLDATTMSVTTQATGFDAAGSSVVPVPPAPEKPNPWTTGLKGAIPIAGPFMAANDIQNYQEGMQKHNAANETNVRVMEQYKSISQSTTSALPTNYSVLSSDNSSLTVKDGGKPQVIIEWNQLPPPGRGRNTIDDSTTSSSTETTSSTTSNTTNTTGDRDSTGGSRTTGDTGGGRGDRGGKDTDTTTPTRTKPGDSDTGTGRTDPRRRVPQPTPDTVVGVPGQGGGRNTTTPGVPSTSGTSGGRGGSAAGRLLGGGPGGVPGGPGAGSGALAGGKGTGVGGLGGMDARGGVGAAAAARSGAGMGGPMGHAAGQRGEGEEDSVHQRPDYLIEPDPDGIFGTDQTAIPPVIGE</sequence>
<gene>
    <name evidence="2" type="ORF">EWH70_11170</name>
</gene>
<name>A0A4Q7J9S1_9PSEU</name>